<keyword evidence="3" id="KW-0677">Repeat</keyword>
<reference evidence="6" key="1">
    <citation type="submission" date="2022-03" db="EMBL/GenBank/DDBJ databases">
        <authorList>
            <person name="Martin H S."/>
        </authorList>
    </citation>
    <scope>NUCLEOTIDE SEQUENCE</scope>
</reference>
<gene>
    <name evidence="6" type="ORF">IPOD504_LOCUS9916</name>
</gene>
<evidence type="ECO:0000256" key="2">
    <source>
        <dbReference type="ARBA" id="ARBA00022729"/>
    </source>
</evidence>
<dbReference type="Proteomes" id="UP000837857">
    <property type="component" value="Chromosome 24"/>
</dbReference>
<dbReference type="InterPro" id="IPR050328">
    <property type="entry name" value="Dev_Immune_Receptor"/>
</dbReference>
<dbReference type="Pfam" id="PF13855">
    <property type="entry name" value="LRR_8"/>
    <property type="match status" value="2"/>
</dbReference>
<dbReference type="EMBL" id="OW152836">
    <property type="protein sequence ID" value="CAH2056993.1"/>
    <property type="molecule type" value="Genomic_DNA"/>
</dbReference>
<dbReference type="SUPFAM" id="SSF52058">
    <property type="entry name" value="L domain-like"/>
    <property type="match status" value="1"/>
</dbReference>
<dbReference type="SMART" id="SM00369">
    <property type="entry name" value="LRR_TYP"/>
    <property type="match status" value="11"/>
</dbReference>
<dbReference type="SMART" id="SM00082">
    <property type="entry name" value="LRRCT"/>
    <property type="match status" value="1"/>
</dbReference>
<evidence type="ECO:0000256" key="1">
    <source>
        <dbReference type="ARBA" id="ARBA00022614"/>
    </source>
</evidence>
<dbReference type="InterPro" id="IPR001611">
    <property type="entry name" value="Leu-rich_rpt"/>
</dbReference>
<keyword evidence="7" id="KW-1185">Reference proteome</keyword>
<dbReference type="InterPro" id="IPR003591">
    <property type="entry name" value="Leu-rich_rpt_typical-subtyp"/>
</dbReference>
<evidence type="ECO:0000313" key="7">
    <source>
        <dbReference type="Proteomes" id="UP000837857"/>
    </source>
</evidence>
<evidence type="ECO:0000256" key="3">
    <source>
        <dbReference type="ARBA" id="ARBA00022737"/>
    </source>
</evidence>
<dbReference type="InterPro" id="IPR000483">
    <property type="entry name" value="Cys-rich_flank_reg_C"/>
</dbReference>
<dbReference type="PRINTS" id="PR00019">
    <property type="entry name" value="LEURICHRPT"/>
</dbReference>
<dbReference type="PANTHER" id="PTHR24373">
    <property type="entry name" value="SLIT RELATED LEUCINE-RICH REPEAT NEURONAL PROTEIN"/>
    <property type="match status" value="1"/>
</dbReference>
<proteinExistence type="predicted"/>
<feature type="non-terminal residue" evidence="6">
    <location>
        <position position="881"/>
    </location>
</feature>
<sequence length="881" mass="95484">MRDLENDKHKQFYCSVCPLILYVNHTEPVCLRVSVIETLSPTPIRCVRAGQRDTDDGAWRPSQLCRSSRICNSAIGALGRRAEGAAICDPSPICLRASRPYCYNGALMMISAFGLLLLVAVTVDSSSTPAANLQPMTANSRAQYVFENPVSVTTEGELREWSPHPAETKTAMADHENNVRSERVTDVPIEISTLANYEDADSAPGSHCPKGCDCIELTDGTSYNCSLPSGVVAFDEFGDGIIFKCLSGTLRCSEVPSGGGSAGAFAANATVRSVSLQGCALPEEPVLCALRRRGATSAQRLTLKRPLTPLSAEHVRGLGALTMLRITDLDGEEARLPLAAIASLPLLQHLTLDNAHLILREELPSLPLRALELADDALQTLPHAPFRHLQQLRRLGLWHNRFEQLPADALQGLGSLQELSFSSNRLATLPGTLLASTPQLRNLDLYDNELRFLPRSLFAGLAFLEQVRLNDNRGELTLEEGTFSGLTSLTELELSRSGLRSLPADTFRGCSVLKRLLLSGNSLASLPDKLLRGLPALAHLDLSRNELSAIPPSLFADQQNLVELYLDHNSFETLTSSMFLGLSNLELLSLSHNKLRLIAYDAFTTLRSLLRLNLAHNELSFGDDGTGGVNGADGAEGYLLLGGPPSPFNGMTLLTNLDLSHNRVHQMLDDWRIVLTALKRLNLSWNNFSQFDYVSMSFLGSNVVVDLRNNNISTVDLQGDSNGSAVILLDGNPFACDCHAPALQEALAAGVAPPAPAPLPPRPRLVAPSATCAEPPHLRGLSLLEAPRSQLRCSLPSPQCPSDCSCFLLPDHLALDCDTLPPRLPSPIDHQLTITHLRLHNVTGSLPSLPAHVRRLDLSKLNITQCPSCHRTSRSTLPAII</sequence>
<dbReference type="Pfam" id="PF01463">
    <property type="entry name" value="LRRCT"/>
    <property type="match status" value="1"/>
</dbReference>
<feature type="domain" description="LRRCT" evidence="5">
    <location>
        <begin position="732"/>
        <end position="794"/>
    </location>
</feature>
<feature type="transmembrane region" description="Helical" evidence="4">
    <location>
        <begin position="101"/>
        <end position="123"/>
    </location>
</feature>
<protein>
    <recommendedName>
        <fullName evidence="5">LRRCT domain-containing protein</fullName>
    </recommendedName>
</protein>
<keyword evidence="4" id="KW-1133">Transmembrane helix</keyword>
<dbReference type="PANTHER" id="PTHR24373:SF370">
    <property type="entry name" value="FISH-LIPS, ISOFORM E"/>
    <property type="match status" value="1"/>
</dbReference>
<evidence type="ECO:0000259" key="5">
    <source>
        <dbReference type="SMART" id="SM00082"/>
    </source>
</evidence>
<keyword evidence="4" id="KW-0472">Membrane</keyword>
<dbReference type="SMART" id="SM00365">
    <property type="entry name" value="LRR_SD22"/>
    <property type="match status" value="4"/>
</dbReference>
<organism evidence="6 7">
    <name type="scientific">Iphiclides podalirius</name>
    <name type="common">scarce swallowtail</name>
    <dbReference type="NCBI Taxonomy" id="110791"/>
    <lineage>
        <taxon>Eukaryota</taxon>
        <taxon>Metazoa</taxon>
        <taxon>Ecdysozoa</taxon>
        <taxon>Arthropoda</taxon>
        <taxon>Hexapoda</taxon>
        <taxon>Insecta</taxon>
        <taxon>Pterygota</taxon>
        <taxon>Neoptera</taxon>
        <taxon>Endopterygota</taxon>
        <taxon>Lepidoptera</taxon>
        <taxon>Glossata</taxon>
        <taxon>Ditrysia</taxon>
        <taxon>Papilionoidea</taxon>
        <taxon>Papilionidae</taxon>
        <taxon>Papilioninae</taxon>
        <taxon>Iphiclides</taxon>
    </lineage>
</organism>
<dbReference type="Gene3D" id="3.80.10.10">
    <property type="entry name" value="Ribonuclease Inhibitor"/>
    <property type="match status" value="2"/>
</dbReference>
<evidence type="ECO:0000313" key="6">
    <source>
        <dbReference type="EMBL" id="CAH2056993.1"/>
    </source>
</evidence>
<keyword evidence="2" id="KW-0732">Signal</keyword>
<name>A0ABN8IKZ0_9NEOP</name>
<keyword evidence="4" id="KW-0812">Transmembrane</keyword>
<evidence type="ECO:0000256" key="4">
    <source>
        <dbReference type="SAM" id="Phobius"/>
    </source>
</evidence>
<keyword evidence="1" id="KW-0433">Leucine-rich repeat</keyword>
<accession>A0ABN8IKZ0</accession>
<dbReference type="InterPro" id="IPR032675">
    <property type="entry name" value="LRR_dom_sf"/>
</dbReference>